<evidence type="ECO:0008006" key="2">
    <source>
        <dbReference type="Google" id="ProtNLM"/>
    </source>
</evidence>
<dbReference type="AlphaFoldDB" id="A0A5B8RBD2"/>
<organism evidence="1">
    <name type="scientific">uncultured organism</name>
    <dbReference type="NCBI Taxonomy" id="155900"/>
    <lineage>
        <taxon>unclassified sequences</taxon>
        <taxon>environmental samples</taxon>
    </lineage>
</organism>
<evidence type="ECO:0000313" key="1">
    <source>
        <dbReference type="EMBL" id="QEA03997.1"/>
    </source>
</evidence>
<protein>
    <recommendedName>
        <fullName evidence="2">DUF4390 domain-containing protein</fullName>
    </recommendedName>
</protein>
<sequence>MRRWLSAAALALALVCAVLPAAVSAADGHVRIRAGELNLRDGVWYLDARIDYRLSDAAREALRNGVALQLRLDVEVLRPTWWGLWEATLVSRSHRYRLQYHALSERYVLLPLDEGEPRSFRTLARLLAAAGDIRDVTVVRAARLDPDVRYTVAARAALDTDALPRPLRSMAYLSPEWQLESDWRRWPLQGS</sequence>
<name>A0A5B8RBD2_9ZZZZ</name>
<reference evidence="1" key="1">
    <citation type="submission" date="2019-06" db="EMBL/GenBank/DDBJ databases">
        <authorList>
            <person name="Murdoch R.W."/>
            <person name="Fathepure B."/>
        </authorList>
    </citation>
    <scope>NUCLEOTIDE SEQUENCE</scope>
</reference>
<dbReference type="EMBL" id="MN079078">
    <property type="protein sequence ID" value="QEA03997.1"/>
    <property type="molecule type" value="Genomic_DNA"/>
</dbReference>
<dbReference type="InterPro" id="IPR025500">
    <property type="entry name" value="DUF4390"/>
</dbReference>
<gene>
    <name evidence="1" type="ORF">KBTEX_00298</name>
</gene>
<accession>A0A5B8RBD2</accession>
<proteinExistence type="predicted"/>
<dbReference type="Pfam" id="PF14334">
    <property type="entry name" value="DUF4390"/>
    <property type="match status" value="1"/>
</dbReference>